<evidence type="ECO:0000256" key="1">
    <source>
        <dbReference type="SAM" id="Phobius"/>
    </source>
</evidence>
<dbReference type="RefSeq" id="WP_191794766.1">
    <property type="nucleotide sequence ID" value="NZ_JACSQQ010000004.1"/>
</dbReference>
<keyword evidence="1" id="KW-0812">Transmembrane</keyword>
<keyword evidence="3" id="KW-1185">Reference proteome</keyword>
<proteinExistence type="predicted"/>
<evidence type="ECO:0000313" key="2">
    <source>
        <dbReference type="EMBL" id="MBD7949465.1"/>
    </source>
</evidence>
<keyword evidence="1" id="KW-1133">Transmembrane helix</keyword>
<dbReference type="EMBL" id="JACSQQ010000004">
    <property type="protein sequence ID" value="MBD7949465.1"/>
    <property type="molecule type" value="Genomic_DNA"/>
</dbReference>
<keyword evidence="1" id="KW-0472">Membrane</keyword>
<gene>
    <name evidence="2" type="ORF">H9652_03460</name>
</gene>
<evidence type="ECO:0008006" key="4">
    <source>
        <dbReference type="Google" id="ProtNLM"/>
    </source>
</evidence>
<accession>A0ABR8RNV1</accession>
<feature type="transmembrane region" description="Helical" evidence="1">
    <location>
        <begin position="19"/>
        <end position="38"/>
    </location>
</feature>
<name>A0ABR8RNV1_9CELL</name>
<reference evidence="2 3" key="1">
    <citation type="submission" date="2020-08" db="EMBL/GenBank/DDBJ databases">
        <title>A Genomic Blueprint of the Chicken Gut Microbiome.</title>
        <authorList>
            <person name="Gilroy R."/>
            <person name="Ravi A."/>
            <person name="Getino M."/>
            <person name="Pursley I."/>
            <person name="Horton D.L."/>
            <person name="Alikhan N.-F."/>
            <person name="Baker D."/>
            <person name="Gharbi K."/>
            <person name="Hall N."/>
            <person name="Watson M."/>
            <person name="Adriaenssens E.M."/>
            <person name="Foster-Nyarko E."/>
            <person name="Jarju S."/>
            <person name="Secka A."/>
            <person name="Antonio M."/>
            <person name="Oren A."/>
            <person name="Chaudhuri R."/>
            <person name="La Ragione R.M."/>
            <person name="Hildebrand F."/>
            <person name="Pallen M.J."/>
        </authorList>
    </citation>
    <scope>NUCLEOTIDE SEQUENCE [LARGE SCALE GENOMIC DNA]</scope>
    <source>
        <strain evidence="2 3">Sa4CUA1</strain>
    </source>
</reference>
<feature type="transmembrane region" description="Helical" evidence="1">
    <location>
        <begin position="44"/>
        <end position="64"/>
    </location>
</feature>
<dbReference type="Proteomes" id="UP000641803">
    <property type="component" value="Unassembled WGS sequence"/>
</dbReference>
<protein>
    <recommendedName>
        <fullName evidence="4">PH domain-containing protein</fullName>
    </recommendedName>
</protein>
<comment type="caution">
    <text evidence="2">The sequence shown here is derived from an EMBL/GenBank/DDBJ whole genome shotgun (WGS) entry which is preliminary data.</text>
</comment>
<feature type="transmembrane region" description="Helical" evidence="1">
    <location>
        <begin position="180"/>
        <end position="205"/>
    </location>
</feature>
<organism evidence="2 3">
    <name type="scientific">Oerskovia rustica</name>
    <dbReference type="NCBI Taxonomy" id="2762237"/>
    <lineage>
        <taxon>Bacteria</taxon>
        <taxon>Bacillati</taxon>
        <taxon>Actinomycetota</taxon>
        <taxon>Actinomycetes</taxon>
        <taxon>Micrococcales</taxon>
        <taxon>Cellulomonadaceae</taxon>
        <taxon>Oerskovia</taxon>
    </lineage>
</organism>
<evidence type="ECO:0000313" key="3">
    <source>
        <dbReference type="Proteomes" id="UP000641803"/>
    </source>
</evidence>
<sequence length="206" mass="22355">MTELTLHDDAKRRMVRTNLMLIGILAPLLGLNAVTLAITTRSIALPLVFLGLVLAMIPLTYALARQVADKSRVTFGDGTLTVQGWGRSRTFTVEDMERVVTIDSMGFAGAAPTHHLVVVGPRKRLLLLVGQMWDREQLSALALDLAGRGVPLTPIRQPVTPTQLRALDPRLVPWRQAHPVAVSLLVGLGVLLVLVTLFVVVVAILV</sequence>